<feature type="compositionally biased region" description="Basic residues" evidence="1">
    <location>
        <begin position="55"/>
        <end position="64"/>
    </location>
</feature>
<protein>
    <submittedName>
        <fullName evidence="2">Uncharacterized protein</fullName>
    </submittedName>
</protein>
<dbReference type="AlphaFoldDB" id="A0A9E6XS53"/>
<dbReference type="RefSeq" id="WP_259313476.1">
    <property type="nucleotide sequence ID" value="NZ_CP087164.1"/>
</dbReference>
<proteinExistence type="predicted"/>
<reference evidence="2" key="1">
    <citation type="journal article" date="2022" name="Int. J. Syst. Evol. Microbiol.">
        <title>Pseudomonas aegrilactucae sp. nov. and Pseudomonas morbosilactucae sp. nov., pathogens causing bacterial rot of lettuce in Japan.</title>
        <authorList>
            <person name="Sawada H."/>
            <person name="Fujikawa T."/>
            <person name="Satou M."/>
        </authorList>
    </citation>
    <scope>NUCLEOTIDE SEQUENCE</scope>
    <source>
        <strain evidence="2">0166_1</strain>
    </source>
</reference>
<keyword evidence="3" id="KW-1185">Reference proteome</keyword>
<name>A0A9E6XS53_9ACTN</name>
<sequence>MRRSRDPEPDRIERLCCEEQRLLEGMADGFDPMRESRAEARLEQACERLDDTPQRRSKPPRSPL</sequence>
<dbReference type="EMBL" id="CP087164">
    <property type="protein sequence ID" value="UGS33783.1"/>
    <property type="molecule type" value="Genomic_DNA"/>
</dbReference>
<feature type="region of interest" description="Disordered" evidence="1">
    <location>
        <begin position="26"/>
        <end position="64"/>
    </location>
</feature>
<organism evidence="2 3">
    <name type="scientific">Capillimicrobium parvum</name>
    <dbReference type="NCBI Taxonomy" id="2884022"/>
    <lineage>
        <taxon>Bacteria</taxon>
        <taxon>Bacillati</taxon>
        <taxon>Actinomycetota</taxon>
        <taxon>Thermoleophilia</taxon>
        <taxon>Solirubrobacterales</taxon>
        <taxon>Capillimicrobiaceae</taxon>
        <taxon>Capillimicrobium</taxon>
    </lineage>
</organism>
<evidence type="ECO:0000256" key="1">
    <source>
        <dbReference type="SAM" id="MobiDB-lite"/>
    </source>
</evidence>
<dbReference type="KEGG" id="sbae:DSM104329_00148"/>
<feature type="compositionally biased region" description="Basic and acidic residues" evidence="1">
    <location>
        <begin position="31"/>
        <end position="54"/>
    </location>
</feature>
<gene>
    <name evidence="2" type="ORF">DSM104329_00148</name>
</gene>
<evidence type="ECO:0000313" key="2">
    <source>
        <dbReference type="EMBL" id="UGS33783.1"/>
    </source>
</evidence>
<evidence type="ECO:0000313" key="3">
    <source>
        <dbReference type="Proteomes" id="UP001162834"/>
    </source>
</evidence>
<accession>A0A9E6XS53</accession>
<dbReference type="Proteomes" id="UP001162834">
    <property type="component" value="Chromosome"/>
</dbReference>